<evidence type="ECO:0000313" key="1">
    <source>
        <dbReference type="EMBL" id="KAB2099492.1"/>
    </source>
</evidence>
<keyword evidence="2" id="KW-1185">Reference proteome</keyword>
<sequence length="1214" mass="133553">MDGLSGAASVIAVIDISAKIASLCLQYSKAVKDAKDDIERVQRKVGDIAHILEQIKQLLDSQDKTRLSTTQGLFSSLTKCLKELEDLQAELVPGKSRKTMSRFGLRALKWPFTSQQVDKIVSNLEGYEQAFILALQVDQTTVVLSIDQKLDLARLPIAPGASYDSHTEEHNARCLPNTRRALLEDIANWAQDKDGKCIFWLSGMAGTGKSTIARTIAESFASHNQLGASFFFKRGEGERGNASRFFTTIATNLVACEPGMLPSIRKTLDEDPAISHKALKDQFEKLILQPLLGITQTRSQSTARVIVIDALDECEREADVRAILQLLARTKNIRPVPLRIVVTSRPELHIRLGFKEIANGTYQDLVLHEVPRTTIEHDIRLFLEHELSIIRKERMLASDWPAQKQILALVELAVPLFIYAATVCRYIGSKGSSPAAFLNKVLQYQKATFSQLDRTYLPVLDQLLSEQEEDEKEPWLQAFQEVVGSVVVLQSPLSSASLARLLRVPQEEIQCRLDSLHSVLSVPDNKDAPVRLLHLSFREFLINPPKQRKSPFWIDEKRIHQNLTSRCLELISGSRGLRQDICGLSGPGVLRGEIDKQAVATSLLPDLQYACRYWVDHLKQGGQSIADGDTTHLFLQKHLLHWLEAMSLMRESSRCVDLLGSLQALASPSAKLVLDFLHDAKRFVLRFQSVLADAPLQVYSSALVFAPERSVIRQTFINQVPEKVKMLSIAEADWDACRSTLEGHSNYVSAVAFSPDGQLVASASGDETVRLWETATGTCRSTLEGHSSYIMAVAFSPDGQLVASASDDKTVRLWETATGTCRSTLEGHSSYIMAVAFSPDGQLVASASGDETVRLWETATGTCRSTLEGHSNYIMAVAFSPDGQLVASASDDKTVRLWETATGTCRSTLEGHSSYIMEVAFSPDGQLVASASYDKTVRLWETATGTCRSTLEGHSHYVSAVAFSPDGQLVASASGDETVRLWETATGTCRSTLEGHSSYISAVAFSPDGQLVASASRDETVRLWETATGTCRSTLEGHSSYISAVAFSPDGQLVASASRDETVRLWETATGTCRSTLEGHSSYISAVAFSPDGQLVASASRDETVRLWETATGTCRSTLDSPSPYIDYVDFSPDGQTLRTDKGDIPLPRTPVAMSLLSLQLQSCYVQVQDQWILRNQQRVLWLPPEYRSTLTAVREDTACLGLASGRVVLLRIL</sequence>
<reference evidence="1 2" key="1">
    <citation type="journal article" date="2019" name="bioRxiv">
        <title>Genomics, evolutionary history and diagnostics of the Alternaria alternata species group including apple and Asian pear pathotypes.</title>
        <authorList>
            <person name="Armitage A.D."/>
            <person name="Cockerton H.M."/>
            <person name="Sreenivasaprasad S."/>
            <person name="Woodhall J.W."/>
            <person name="Lane C.R."/>
            <person name="Harrison R.J."/>
            <person name="Clarkson J.P."/>
        </authorList>
    </citation>
    <scope>NUCLEOTIDE SEQUENCE [LARGE SCALE GENOMIC DNA]</scope>
    <source>
        <strain evidence="1 2">FERA 650</strain>
    </source>
</reference>
<dbReference type="EMBL" id="PDWZ02000017">
    <property type="protein sequence ID" value="KAB2099492.1"/>
    <property type="molecule type" value="Genomic_DNA"/>
</dbReference>
<organism evidence="1 2">
    <name type="scientific">Alternaria gaisen</name>
    <dbReference type="NCBI Taxonomy" id="167740"/>
    <lineage>
        <taxon>Eukaryota</taxon>
        <taxon>Fungi</taxon>
        <taxon>Dikarya</taxon>
        <taxon>Ascomycota</taxon>
        <taxon>Pezizomycotina</taxon>
        <taxon>Dothideomycetes</taxon>
        <taxon>Pleosporomycetidae</taxon>
        <taxon>Pleosporales</taxon>
        <taxon>Pleosporineae</taxon>
        <taxon>Pleosporaceae</taxon>
        <taxon>Alternaria</taxon>
        <taxon>Alternaria sect. Alternaria</taxon>
    </lineage>
</organism>
<accession>A0ACB6F4W8</accession>
<dbReference type="Proteomes" id="UP000293547">
    <property type="component" value="Unassembled WGS sequence"/>
</dbReference>
<evidence type="ECO:0000313" key="2">
    <source>
        <dbReference type="Proteomes" id="UP000293547"/>
    </source>
</evidence>
<comment type="caution">
    <text evidence="1">The sequence shown here is derived from an EMBL/GenBank/DDBJ whole genome shotgun (WGS) entry which is preliminary data.</text>
</comment>
<proteinExistence type="predicted"/>
<protein>
    <submittedName>
        <fullName evidence="1">Vegetative incompatibility protein</fullName>
    </submittedName>
</protein>
<gene>
    <name evidence="1" type="ORF">AG0111_0g12301</name>
</gene>
<name>A0ACB6F4W8_9PLEO</name>